<reference evidence="2" key="1">
    <citation type="submission" date="2020-08" db="EMBL/GenBank/DDBJ databases">
        <title>Multicomponent nature underlies the extraordinary mechanical properties of spider dragline silk.</title>
        <authorList>
            <person name="Kono N."/>
            <person name="Nakamura H."/>
            <person name="Mori M."/>
            <person name="Yoshida Y."/>
            <person name="Ohtoshi R."/>
            <person name="Malay A.D."/>
            <person name="Moran D.A.P."/>
            <person name="Tomita M."/>
            <person name="Numata K."/>
            <person name="Arakawa K."/>
        </authorList>
    </citation>
    <scope>NUCLEOTIDE SEQUENCE</scope>
</reference>
<evidence type="ECO:0000313" key="3">
    <source>
        <dbReference type="Proteomes" id="UP000886998"/>
    </source>
</evidence>
<name>A0A8X6Y788_9ARAC</name>
<dbReference type="AlphaFoldDB" id="A0A8X6Y788"/>
<dbReference type="Proteomes" id="UP000886998">
    <property type="component" value="Unassembled WGS sequence"/>
</dbReference>
<protein>
    <submittedName>
        <fullName evidence="2">Uncharacterized protein</fullName>
    </submittedName>
</protein>
<organism evidence="2 3">
    <name type="scientific">Trichonephila inaurata madagascariensis</name>
    <dbReference type="NCBI Taxonomy" id="2747483"/>
    <lineage>
        <taxon>Eukaryota</taxon>
        <taxon>Metazoa</taxon>
        <taxon>Ecdysozoa</taxon>
        <taxon>Arthropoda</taxon>
        <taxon>Chelicerata</taxon>
        <taxon>Arachnida</taxon>
        <taxon>Araneae</taxon>
        <taxon>Araneomorphae</taxon>
        <taxon>Entelegynae</taxon>
        <taxon>Araneoidea</taxon>
        <taxon>Nephilidae</taxon>
        <taxon>Trichonephila</taxon>
        <taxon>Trichonephila inaurata</taxon>
    </lineage>
</organism>
<proteinExistence type="predicted"/>
<dbReference type="OrthoDB" id="10624712at2759"/>
<feature type="compositionally biased region" description="Basic and acidic residues" evidence="1">
    <location>
        <begin position="53"/>
        <end position="62"/>
    </location>
</feature>
<keyword evidence="3" id="KW-1185">Reference proteome</keyword>
<gene>
    <name evidence="2" type="ORF">TNIN_15971</name>
</gene>
<dbReference type="EMBL" id="BMAV01015755">
    <property type="protein sequence ID" value="GFY65911.1"/>
    <property type="molecule type" value="Genomic_DNA"/>
</dbReference>
<comment type="caution">
    <text evidence="2">The sequence shown here is derived from an EMBL/GenBank/DDBJ whole genome shotgun (WGS) entry which is preliminary data.</text>
</comment>
<sequence length="138" mass="16199">MKVISGRKGQLHSLCNLVQGQRRERISLYPLKSREGDPARQALPGRTSHYPPRSREETRRQEVVTTSWGNRSRPYKVHREMDSKTTGFVSEAKRSFVIQQFDRRPSQKNPPALKFSVVTQQKVQEEKNARLYCFFLFF</sequence>
<feature type="region of interest" description="Disordered" evidence="1">
    <location>
        <begin position="31"/>
        <end position="70"/>
    </location>
</feature>
<accession>A0A8X6Y788</accession>
<evidence type="ECO:0000313" key="2">
    <source>
        <dbReference type="EMBL" id="GFY65911.1"/>
    </source>
</evidence>
<evidence type="ECO:0000256" key="1">
    <source>
        <dbReference type="SAM" id="MobiDB-lite"/>
    </source>
</evidence>